<reference evidence="8 9" key="1">
    <citation type="journal article" date="2024" name="G3 (Bethesda)">
        <title>Genome assembly of Hibiscus sabdariffa L. provides insights into metabolisms of medicinal natural products.</title>
        <authorList>
            <person name="Kim T."/>
        </authorList>
    </citation>
    <scope>NUCLEOTIDE SEQUENCE [LARGE SCALE GENOMIC DNA]</scope>
    <source>
        <strain evidence="8">TK-2024</strain>
        <tissue evidence="8">Old leaves</tissue>
    </source>
</reference>
<evidence type="ECO:0000313" key="8">
    <source>
        <dbReference type="EMBL" id="KAK8981684.1"/>
    </source>
</evidence>
<evidence type="ECO:0000256" key="4">
    <source>
        <dbReference type="ARBA" id="ARBA00022771"/>
    </source>
</evidence>
<dbReference type="EMBL" id="JBBPBN010000089">
    <property type="protein sequence ID" value="KAK8981684.1"/>
    <property type="molecule type" value="Genomic_DNA"/>
</dbReference>
<dbReference type="InterPro" id="IPR001841">
    <property type="entry name" value="Znf_RING"/>
</dbReference>
<keyword evidence="9" id="KW-1185">Reference proteome</keyword>
<sequence>MASRYRITIIQEHEDRFPQLGSYFPHDLFQIDIHIDIRWISYRNDGETFNRSIVGRRDLFLSEENGRNIIHSTLADSSASREFIDAVIVPGILSFARGVNSLPMNLGRQVIKLRVEMLIDASLEAEIGELIEESMMSSVNFKPASEPSIKALKRVRWDDEDEGHLPLKKRRKSVEGSTSRKSCSVCLDEFLDGKNVASMPCSHVYHHDYIVKWLKTSHMCVRCADITCQSIKVYSSFVDKCIEQRKYRNEYVIL</sequence>
<dbReference type="PROSITE" id="PS50089">
    <property type="entry name" value="ZF_RING_2"/>
    <property type="match status" value="1"/>
</dbReference>
<gene>
    <name evidence="8" type="ORF">V6N11_028093</name>
</gene>
<evidence type="ECO:0000256" key="5">
    <source>
        <dbReference type="ARBA" id="ARBA00022833"/>
    </source>
</evidence>
<evidence type="ECO:0000256" key="6">
    <source>
        <dbReference type="PROSITE-ProRule" id="PRU00175"/>
    </source>
</evidence>
<evidence type="ECO:0000256" key="3">
    <source>
        <dbReference type="ARBA" id="ARBA00022723"/>
    </source>
</evidence>
<dbReference type="PANTHER" id="PTHR15710">
    <property type="entry name" value="E3 UBIQUITIN-PROTEIN LIGASE PRAJA"/>
    <property type="match status" value="1"/>
</dbReference>
<keyword evidence="4 6" id="KW-0863">Zinc-finger</keyword>
<organism evidence="8 9">
    <name type="scientific">Hibiscus sabdariffa</name>
    <name type="common">roselle</name>
    <dbReference type="NCBI Taxonomy" id="183260"/>
    <lineage>
        <taxon>Eukaryota</taxon>
        <taxon>Viridiplantae</taxon>
        <taxon>Streptophyta</taxon>
        <taxon>Embryophyta</taxon>
        <taxon>Tracheophyta</taxon>
        <taxon>Spermatophyta</taxon>
        <taxon>Magnoliopsida</taxon>
        <taxon>eudicotyledons</taxon>
        <taxon>Gunneridae</taxon>
        <taxon>Pentapetalae</taxon>
        <taxon>rosids</taxon>
        <taxon>malvids</taxon>
        <taxon>Malvales</taxon>
        <taxon>Malvaceae</taxon>
        <taxon>Malvoideae</taxon>
        <taxon>Hibiscus</taxon>
    </lineage>
</organism>
<dbReference type="Gene3D" id="3.30.40.10">
    <property type="entry name" value="Zinc/RING finger domain, C3HC4 (zinc finger)"/>
    <property type="match status" value="1"/>
</dbReference>
<dbReference type="SUPFAM" id="SSF57850">
    <property type="entry name" value="RING/U-box"/>
    <property type="match status" value="1"/>
</dbReference>
<keyword evidence="3" id="KW-0479">Metal-binding</keyword>
<proteinExistence type="predicted"/>
<accession>A0ABR2NZR2</accession>
<dbReference type="EC" id="2.3.2.27" evidence="2"/>
<dbReference type="Proteomes" id="UP001396334">
    <property type="component" value="Unassembled WGS sequence"/>
</dbReference>
<evidence type="ECO:0000313" key="9">
    <source>
        <dbReference type="Proteomes" id="UP001396334"/>
    </source>
</evidence>
<protein>
    <recommendedName>
        <fullName evidence="2">RING-type E3 ubiquitin transferase</fullName>
        <ecNumber evidence="2">2.3.2.27</ecNumber>
    </recommendedName>
</protein>
<keyword evidence="5" id="KW-0862">Zinc</keyword>
<feature type="domain" description="RING-type" evidence="7">
    <location>
        <begin position="183"/>
        <end position="223"/>
    </location>
</feature>
<dbReference type="Pfam" id="PF13639">
    <property type="entry name" value="zf-RING_2"/>
    <property type="match status" value="1"/>
</dbReference>
<comment type="caution">
    <text evidence="8">The sequence shown here is derived from an EMBL/GenBank/DDBJ whole genome shotgun (WGS) entry which is preliminary data.</text>
</comment>
<dbReference type="InterPro" id="IPR013083">
    <property type="entry name" value="Znf_RING/FYVE/PHD"/>
</dbReference>
<name>A0ABR2NZR2_9ROSI</name>
<evidence type="ECO:0000259" key="7">
    <source>
        <dbReference type="PROSITE" id="PS50089"/>
    </source>
</evidence>
<comment type="catalytic activity">
    <reaction evidence="1">
        <text>S-ubiquitinyl-[E2 ubiquitin-conjugating enzyme]-L-cysteine + [acceptor protein]-L-lysine = [E2 ubiquitin-conjugating enzyme]-L-cysteine + N(6)-ubiquitinyl-[acceptor protein]-L-lysine.</text>
        <dbReference type="EC" id="2.3.2.27"/>
    </reaction>
</comment>
<evidence type="ECO:0000256" key="2">
    <source>
        <dbReference type="ARBA" id="ARBA00012483"/>
    </source>
</evidence>
<dbReference type="PANTHER" id="PTHR15710:SF229">
    <property type="entry name" value="E3 UBIQUITIN-PROTEIN LIGASE RNF181-LIKE"/>
    <property type="match status" value="1"/>
</dbReference>
<evidence type="ECO:0000256" key="1">
    <source>
        <dbReference type="ARBA" id="ARBA00000900"/>
    </source>
</evidence>